<dbReference type="OMA" id="RFQECEA"/>
<feature type="region of interest" description="Disordered" evidence="1">
    <location>
        <begin position="43"/>
        <end position="135"/>
    </location>
</feature>
<name>A0A284QSM5_ARMOS</name>
<proteinExistence type="predicted"/>
<keyword evidence="3" id="KW-1185">Reference proteome</keyword>
<reference evidence="3" key="1">
    <citation type="journal article" date="2017" name="Nat. Ecol. Evol.">
        <title>Genome expansion and lineage-specific genetic innovations in the forest pathogenic fungi Armillaria.</title>
        <authorList>
            <person name="Sipos G."/>
            <person name="Prasanna A.N."/>
            <person name="Walter M.C."/>
            <person name="O'Connor E."/>
            <person name="Balint B."/>
            <person name="Krizsan K."/>
            <person name="Kiss B."/>
            <person name="Hess J."/>
            <person name="Varga T."/>
            <person name="Slot J."/>
            <person name="Riley R."/>
            <person name="Boka B."/>
            <person name="Rigling D."/>
            <person name="Barry K."/>
            <person name="Lee J."/>
            <person name="Mihaltcheva S."/>
            <person name="LaButti K."/>
            <person name="Lipzen A."/>
            <person name="Waldron R."/>
            <person name="Moloney N.M."/>
            <person name="Sperisen C."/>
            <person name="Kredics L."/>
            <person name="Vagvoelgyi C."/>
            <person name="Patrignani A."/>
            <person name="Fitzpatrick D."/>
            <person name="Nagy I."/>
            <person name="Doyle S."/>
            <person name="Anderson J.B."/>
            <person name="Grigoriev I.V."/>
            <person name="Gueldener U."/>
            <person name="Muensterkoetter M."/>
            <person name="Nagy L.G."/>
        </authorList>
    </citation>
    <scope>NUCLEOTIDE SEQUENCE [LARGE SCALE GENOMIC DNA]</scope>
    <source>
        <strain evidence="3">C18/9</strain>
    </source>
</reference>
<protein>
    <submittedName>
        <fullName evidence="2">Uncharacterized protein</fullName>
    </submittedName>
</protein>
<dbReference type="OrthoDB" id="2976472at2759"/>
<organism evidence="2 3">
    <name type="scientific">Armillaria ostoyae</name>
    <name type="common">Armillaria root rot fungus</name>
    <dbReference type="NCBI Taxonomy" id="47428"/>
    <lineage>
        <taxon>Eukaryota</taxon>
        <taxon>Fungi</taxon>
        <taxon>Dikarya</taxon>
        <taxon>Basidiomycota</taxon>
        <taxon>Agaricomycotina</taxon>
        <taxon>Agaricomycetes</taxon>
        <taxon>Agaricomycetidae</taxon>
        <taxon>Agaricales</taxon>
        <taxon>Marasmiineae</taxon>
        <taxon>Physalacriaceae</taxon>
        <taxon>Armillaria</taxon>
    </lineage>
</organism>
<evidence type="ECO:0000256" key="1">
    <source>
        <dbReference type="SAM" id="MobiDB-lite"/>
    </source>
</evidence>
<feature type="compositionally biased region" description="Acidic residues" evidence="1">
    <location>
        <begin position="118"/>
        <end position="129"/>
    </location>
</feature>
<dbReference type="Proteomes" id="UP000219338">
    <property type="component" value="Unassembled WGS sequence"/>
</dbReference>
<dbReference type="EMBL" id="FUEG01000002">
    <property type="protein sequence ID" value="SJK99479.1"/>
    <property type="molecule type" value="Genomic_DNA"/>
</dbReference>
<gene>
    <name evidence="2" type="ORF">ARMOST_02781</name>
</gene>
<evidence type="ECO:0000313" key="3">
    <source>
        <dbReference type="Proteomes" id="UP000219338"/>
    </source>
</evidence>
<accession>A0A284QSM5</accession>
<feature type="compositionally biased region" description="Polar residues" evidence="1">
    <location>
        <begin position="68"/>
        <end position="78"/>
    </location>
</feature>
<sequence length="184" mass="20778">MLLAQDEYKVEWYLPFSSPWAHDEVPLKDIRFQECEARLYQSHEKSANEVEQDAFPTHDEIPDLDSPSHMQGMTSGGQAQEVLDDQVPTIRDVQPEVATDDQIEPQKTSEHTPLPLPEPEEPFSPDSDPDPLHLVDPWDFLLAHPEGLPHPNSEPHTDLRLGSLDFESESSLGLGPGKAILFRR</sequence>
<evidence type="ECO:0000313" key="2">
    <source>
        <dbReference type="EMBL" id="SJK99479.1"/>
    </source>
</evidence>
<dbReference type="AlphaFoldDB" id="A0A284QSM5"/>